<dbReference type="PROSITE" id="PS51375">
    <property type="entry name" value="PPR"/>
    <property type="match status" value="1"/>
</dbReference>
<reference evidence="4" key="1">
    <citation type="journal article" date="2023" name="Mol. Ecol. Resour.">
        <title>Chromosome-level genome assembly of a triploid poplar Populus alba 'Berolinensis'.</title>
        <authorList>
            <person name="Chen S."/>
            <person name="Yu Y."/>
            <person name="Wang X."/>
            <person name="Wang S."/>
            <person name="Zhang T."/>
            <person name="Zhou Y."/>
            <person name="He R."/>
            <person name="Meng N."/>
            <person name="Wang Y."/>
            <person name="Liu W."/>
            <person name="Liu Z."/>
            <person name="Liu J."/>
            <person name="Guo Q."/>
            <person name="Huang H."/>
            <person name="Sederoff R.R."/>
            <person name="Wang G."/>
            <person name="Qu G."/>
            <person name="Chen S."/>
        </authorList>
    </citation>
    <scope>NUCLEOTIDE SEQUENCE</scope>
    <source>
        <strain evidence="4">SC-2020</strain>
    </source>
</reference>
<evidence type="ECO:0000313" key="5">
    <source>
        <dbReference type="Proteomes" id="UP001164929"/>
    </source>
</evidence>
<evidence type="ECO:0000313" key="4">
    <source>
        <dbReference type="EMBL" id="KAJ7007738.1"/>
    </source>
</evidence>
<evidence type="ECO:0000256" key="1">
    <source>
        <dbReference type="ARBA" id="ARBA00007626"/>
    </source>
</evidence>
<name>A0AAD6REV0_9ROSI</name>
<sequence length="187" mass="20716">MEGVLGEEIVNLVLKFGEHGAWDLSNELIKLGTVLESDTSNALLTGLARQDNFNRMNGLMAKMVEMDIQPNVVTFGILIYHTCKFRRVDAALEVLEKMSGVESVVVIYNTLIDGLCKIGSLLNAMEFFNEILTSGCSPDAIVYYNMISGFSQDGRTDGGSFVKEVGFRPDTVCSDVFDWRVLLEEQV</sequence>
<proteinExistence type="inferred from homology"/>
<dbReference type="InterPro" id="IPR002885">
    <property type="entry name" value="PPR_rpt"/>
</dbReference>
<feature type="repeat" description="PPR" evidence="3">
    <location>
        <begin position="104"/>
        <end position="138"/>
    </location>
</feature>
<dbReference type="NCBIfam" id="TIGR00756">
    <property type="entry name" value="PPR"/>
    <property type="match status" value="2"/>
</dbReference>
<dbReference type="Gene3D" id="1.25.40.10">
    <property type="entry name" value="Tetratricopeptide repeat domain"/>
    <property type="match status" value="2"/>
</dbReference>
<dbReference type="AlphaFoldDB" id="A0AAD6REV0"/>
<dbReference type="EMBL" id="JAQIZT010000002">
    <property type="protein sequence ID" value="KAJ7007738.1"/>
    <property type="molecule type" value="Genomic_DNA"/>
</dbReference>
<comment type="caution">
    <text evidence="4">The sequence shown here is derived from an EMBL/GenBank/DDBJ whole genome shotgun (WGS) entry which is preliminary data.</text>
</comment>
<dbReference type="PANTHER" id="PTHR46128:SF211">
    <property type="entry name" value="PENTACOTRIPEPTIDE-REPEAT REGION OF PRORP DOMAIN-CONTAINING PROTEIN"/>
    <property type="match status" value="1"/>
</dbReference>
<accession>A0AAD6REV0</accession>
<dbReference type="Pfam" id="PF13041">
    <property type="entry name" value="PPR_2"/>
    <property type="match status" value="2"/>
</dbReference>
<dbReference type="InterPro" id="IPR011990">
    <property type="entry name" value="TPR-like_helical_dom_sf"/>
</dbReference>
<keyword evidence="5" id="KW-1185">Reference proteome</keyword>
<dbReference type="Proteomes" id="UP001164929">
    <property type="component" value="Chromosome 2"/>
</dbReference>
<evidence type="ECO:0000256" key="2">
    <source>
        <dbReference type="ARBA" id="ARBA00022737"/>
    </source>
</evidence>
<dbReference type="PANTHER" id="PTHR46128">
    <property type="entry name" value="MITOCHONDRIAL GROUP I INTRON SPLICING FACTOR CCM1"/>
    <property type="match status" value="1"/>
</dbReference>
<organism evidence="4 5">
    <name type="scientific">Populus alba x Populus x berolinensis</name>
    <dbReference type="NCBI Taxonomy" id="444605"/>
    <lineage>
        <taxon>Eukaryota</taxon>
        <taxon>Viridiplantae</taxon>
        <taxon>Streptophyta</taxon>
        <taxon>Embryophyta</taxon>
        <taxon>Tracheophyta</taxon>
        <taxon>Spermatophyta</taxon>
        <taxon>Magnoliopsida</taxon>
        <taxon>eudicotyledons</taxon>
        <taxon>Gunneridae</taxon>
        <taxon>Pentapetalae</taxon>
        <taxon>rosids</taxon>
        <taxon>fabids</taxon>
        <taxon>Malpighiales</taxon>
        <taxon>Salicaceae</taxon>
        <taxon>Saliceae</taxon>
        <taxon>Populus</taxon>
    </lineage>
</organism>
<evidence type="ECO:0000256" key="3">
    <source>
        <dbReference type="PROSITE-ProRule" id="PRU00708"/>
    </source>
</evidence>
<protein>
    <recommendedName>
        <fullName evidence="6">Pentatricopeptide repeat-containing protein</fullName>
    </recommendedName>
</protein>
<dbReference type="InterPro" id="IPR050872">
    <property type="entry name" value="PPR_P_subfamily"/>
</dbReference>
<gene>
    <name evidence="4" type="ORF">NC653_006691</name>
</gene>
<comment type="similarity">
    <text evidence="1">Belongs to the PPR family. P subfamily.</text>
</comment>
<keyword evidence="2" id="KW-0677">Repeat</keyword>
<evidence type="ECO:0008006" key="6">
    <source>
        <dbReference type="Google" id="ProtNLM"/>
    </source>
</evidence>